<reference evidence="1 2" key="1">
    <citation type="journal article" date="2021" name="BMC Biol.">
        <title>Horizontally acquired antibacterial genes associated with adaptive radiation of ladybird beetles.</title>
        <authorList>
            <person name="Li H.S."/>
            <person name="Tang X.F."/>
            <person name="Huang Y.H."/>
            <person name="Xu Z.Y."/>
            <person name="Chen M.L."/>
            <person name="Du X.Y."/>
            <person name="Qiu B.Y."/>
            <person name="Chen P.T."/>
            <person name="Zhang W."/>
            <person name="Slipinski A."/>
            <person name="Escalona H.E."/>
            <person name="Waterhouse R.M."/>
            <person name="Zwick A."/>
            <person name="Pang H."/>
        </authorList>
    </citation>
    <scope>NUCLEOTIDE SEQUENCE [LARGE SCALE GENOMIC DNA]</scope>
    <source>
        <strain evidence="1">SYSU2018</strain>
    </source>
</reference>
<gene>
    <name evidence="1" type="ORF">HHI36_012388</name>
</gene>
<dbReference type="Proteomes" id="UP001516400">
    <property type="component" value="Unassembled WGS sequence"/>
</dbReference>
<dbReference type="AlphaFoldDB" id="A0ABD2NE38"/>
<comment type="caution">
    <text evidence="1">The sequence shown here is derived from an EMBL/GenBank/DDBJ whole genome shotgun (WGS) entry which is preliminary data.</text>
</comment>
<dbReference type="EMBL" id="JABFTP020000103">
    <property type="protein sequence ID" value="KAL3277026.1"/>
    <property type="molecule type" value="Genomic_DNA"/>
</dbReference>
<evidence type="ECO:0000313" key="1">
    <source>
        <dbReference type="EMBL" id="KAL3277026.1"/>
    </source>
</evidence>
<accession>A0ABD2NE38</accession>
<evidence type="ECO:0000313" key="2">
    <source>
        <dbReference type="Proteomes" id="UP001516400"/>
    </source>
</evidence>
<organism evidence="1 2">
    <name type="scientific">Cryptolaemus montrouzieri</name>
    <dbReference type="NCBI Taxonomy" id="559131"/>
    <lineage>
        <taxon>Eukaryota</taxon>
        <taxon>Metazoa</taxon>
        <taxon>Ecdysozoa</taxon>
        <taxon>Arthropoda</taxon>
        <taxon>Hexapoda</taxon>
        <taxon>Insecta</taxon>
        <taxon>Pterygota</taxon>
        <taxon>Neoptera</taxon>
        <taxon>Endopterygota</taxon>
        <taxon>Coleoptera</taxon>
        <taxon>Polyphaga</taxon>
        <taxon>Cucujiformia</taxon>
        <taxon>Coccinelloidea</taxon>
        <taxon>Coccinellidae</taxon>
        <taxon>Scymninae</taxon>
        <taxon>Scymnini</taxon>
        <taxon>Cryptolaemus</taxon>
    </lineage>
</organism>
<keyword evidence="2" id="KW-1185">Reference proteome</keyword>
<protein>
    <submittedName>
        <fullName evidence="1">Uncharacterized protein</fullName>
    </submittedName>
</protein>
<name>A0ABD2NE38_9CUCU</name>
<sequence>MIEKPPIPTSVVILGALRRERRVSDSRNEIGNIFALCSVLGCLCSGNLAIELCKNQRTTPRLKSKRKTKQNPTPNI</sequence>
<proteinExistence type="predicted"/>